<keyword evidence="1" id="KW-0677">Repeat</keyword>
<feature type="compositionally biased region" description="Low complexity" evidence="3">
    <location>
        <begin position="97"/>
        <end position="127"/>
    </location>
</feature>
<name>A0A1Y3BII5_EURMA</name>
<dbReference type="InterPro" id="IPR004087">
    <property type="entry name" value="KH_dom"/>
</dbReference>
<evidence type="ECO:0000259" key="4">
    <source>
        <dbReference type="SMART" id="SM00322"/>
    </source>
</evidence>
<evidence type="ECO:0000313" key="5">
    <source>
        <dbReference type="EMBL" id="OTF79708.1"/>
    </source>
</evidence>
<evidence type="ECO:0000256" key="1">
    <source>
        <dbReference type="ARBA" id="ARBA00022737"/>
    </source>
</evidence>
<evidence type="ECO:0000313" key="6">
    <source>
        <dbReference type="Proteomes" id="UP000194236"/>
    </source>
</evidence>
<gene>
    <name evidence="5" type="ORF">BLA29_006881</name>
</gene>
<keyword evidence="6" id="KW-1185">Reference proteome</keyword>
<feature type="region of interest" description="Disordered" evidence="3">
    <location>
        <begin position="89"/>
        <end position="195"/>
    </location>
</feature>
<reference evidence="5 6" key="1">
    <citation type="submission" date="2017-03" db="EMBL/GenBank/DDBJ databases">
        <title>Genome Survey of Euroglyphus maynei.</title>
        <authorList>
            <person name="Arlian L.G."/>
            <person name="Morgan M.S."/>
            <person name="Rider S.D."/>
        </authorList>
    </citation>
    <scope>NUCLEOTIDE SEQUENCE [LARGE SCALE GENOMIC DNA]</scope>
    <source>
        <strain evidence="5">Arlian Lab</strain>
        <tissue evidence="5">Whole body</tissue>
    </source>
</reference>
<feature type="non-terminal residue" evidence="5">
    <location>
        <position position="1"/>
    </location>
</feature>
<feature type="compositionally biased region" description="Basic and acidic residues" evidence="3">
    <location>
        <begin position="135"/>
        <end position="157"/>
    </location>
</feature>
<evidence type="ECO:0000256" key="2">
    <source>
        <dbReference type="PROSITE-ProRule" id="PRU00117"/>
    </source>
</evidence>
<dbReference type="PANTHER" id="PTHR10288">
    <property type="entry name" value="KH DOMAIN CONTAINING RNA BINDING PROTEIN"/>
    <property type="match status" value="1"/>
</dbReference>
<dbReference type="Proteomes" id="UP000194236">
    <property type="component" value="Unassembled WGS sequence"/>
</dbReference>
<dbReference type="PROSITE" id="PS50084">
    <property type="entry name" value="KH_TYPE_1"/>
    <property type="match status" value="1"/>
</dbReference>
<evidence type="ECO:0000256" key="3">
    <source>
        <dbReference type="SAM" id="MobiDB-lite"/>
    </source>
</evidence>
<dbReference type="InterPro" id="IPR004088">
    <property type="entry name" value="KH_dom_type_1"/>
</dbReference>
<sequence>TARKPLERRVTIYGNSFSQNQAQFFVFQKVYTELSNQSSMTANPATIFPYGDPAILKVEILVPTNQVRRIIGKGGSVITELQRTSGATIKLSKESSSHSTTSSSSQITMMTTTEKSSVSSPEEPSSPNGGDETAVTEKPRTTIKDSESQKSVGDDSKTSSTVTTSAIISSSEKIATVTTTTATTETSPDSTKPES</sequence>
<dbReference type="EMBL" id="MUJZ01021787">
    <property type="protein sequence ID" value="OTF79708.1"/>
    <property type="molecule type" value="Genomic_DNA"/>
</dbReference>
<dbReference type="GO" id="GO:0003723">
    <property type="term" value="F:RNA binding"/>
    <property type="evidence" value="ECO:0007669"/>
    <property type="project" value="UniProtKB-UniRule"/>
</dbReference>
<dbReference type="SUPFAM" id="SSF54791">
    <property type="entry name" value="Eukaryotic type KH-domain (KH-domain type I)"/>
    <property type="match status" value="1"/>
</dbReference>
<comment type="caution">
    <text evidence="5">The sequence shown here is derived from an EMBL/GenBank/DDBJ whole genome shotgun (WGS) entry which is preliminary data.</text>
</comment>
<accession>A0A1Y3BII5</accession>
<protein>
    <recommendedName>
        <fullName evidence="4">K Homology domain-containing protein</fullName>
    </recommendedName>
</protein>
<proteinExistence type="predicted"/>
<keyword evidence="2" id="KW-0694">RNA-binding</keyword>
<dbReference type="InterPro" id="IPR036612">
    <property type="entry name" value="KH_dom_type_1_sf"/>
</dbReference>
<dbReference type="Pfam" id="PF00013">
    <property type="entry name" value="KH_1"/>
    <property type="match status" value="1"/>
</dbReference>
<dbReference type="GO" id="GO:0010468">
    <property type="term" value="P:regulation of gene expression"/>
    <property type="evidence" value="ECO:0007669"/>
    <property type="project" value="UniProtKB-ARBA"/>
</dbReference>
<dbReference type="OrthoDB" id="752362at2759"/>
<dbReference type="AlphaFoldDB" id="A0A1Y3BII5"/>
<dbReference type="Gene3D" id="3.30.310.210">
    <property type="match status" value="1"/>
</dbReference>
<organism evidence="5 6">
    <name type="scientific">Euroglyphus maynei</name>
    <name type="common">Mayne's house dust mite</name>
    <dbReference type="NCBI Taxonomy" id="6958"/>
    <lineage>
        <taxon>Eukaryota</taxon>
        <taxon>Metazoa</taxon>
        <taxon>Ecdysozoa</taxon>
        <taxon>Arthropoda</taxon>
        <taxon>Chelicerata</taxon>
        <taxon>Arachnida</taxon>
        <taxon>Acari</taxon>
        <taxon>Acariformes</taxon>
        <taxon>Sarcoptiformes</taxon>
        <taxon>Astigmata</taxon>
        <taxon>Psoroptidia</taxon>
        <taxon>Analgoidea</taxon>
        <taxon>Pyroglyphidae</taxon>
        <taxon>Pyroglyphinae</taxon>
        <taxon>Euroglyphus</taxon>
    </lineage>
</organism>
<dbReference type="SMART" id="SM00322">
    <property type="entry name" value="KH"/>
    <property type="match status" value="1"/>
</dbReference>
<feature type="domain" description="K Homology" evidence="4">
    <location>
        <begin position="54"/>
        <end position="183"/>
    </location>
</feature>
<feature type="compositionally biased region" description="Low complexity" evidence="3">
    <location>
        <begin position="158"/>
        <end position="186"/>
    </location>
</feature>